<reference evidence="14" key="1">
    <citation type="submission" date="2025-08" db="UniProtKB">
        <authorList>
            <consortium name="RefSeq"/>
        </authorList>
    </citation>
    <scope>IDENTIFICATION</scope>
    <source>
        <strain evidence="14">15112-1751.03</strain>
        <tissue evidence="14">Whole Adult</tissue>
    </source>
</reference>
<keyword evidence="7 11" id="KW-0443">Lipid metabolism</keyword>
<evidence type="ECO:0000256" key="10">
    <source>
        <dbReference type="ARBA" id="ARBA00048586"/>
    </source>
</evidence>
<dbReference type="Pfam" id="PF13091">
    <property type="entry name" value="PLDc_2"/>
    <property type="match status" value="1"/>
</dbReference>
<keyword evidence="6" id="KW-0677">Repeat</keyword>
<evidence type="ECO:0000256" key="1">
    <source>
        <dbReference type="ARBA" id="ARBA00003537"/>
    </source>
</evidence>
<accession>A0A6P8XL62</accession>
<dbReference type="InterPro" id="IPR001736">
    <property type="entry name" value="PLipase_D/transphosphatidylase"/>
</dbReference>
<dbReference type="InterPro" id="IPR016270">
    <property type="entry name" value="PGS1"/>
</dbReference>
<keyword evidence="8 11" id="KW-0594">Phospholipid biosynthesis</keyword>
<dbReference type="UniPathway" id="UPA00084">
    <property type="reaction ID" value="UER00503"/>
</dbReference>
<evidence type="ECO:0000256" key="7">
    <source>
        <dbReference type="ARBA" id="ARBA00023098"/>
    </source>
</evidence>
<gene>
    <name evidence="14" type="primary">LOC117576548</name>
</gene>
<dbReference type="GO" id="GO:0005739">
    <property type="term" value="C:mitochondrion"/>
    <property type="evidence" value="ECO:0007669"/>
    <property type="project" value="UniProtKB-SubCell"/>
</dbReference>
<dbReference type="Gene3D" id="3.30.870.10">
    <property type="entry name" value="Endonuclease Chain A"/>
    <property type="match status" value="2"/>
</dbReference>
<dbReference type="SMART" id="SM00155">
    <property type="entry name" value="PLDc"/>
    <property type="match status" value="1"/>
</dbReference>
<dbReference type="CTD" id="9489"/>
<evidence type="ECO:0000256" key="4">
    <source>
        <dbReference type="ARBA" id="ARBA00022516"/>
    </source>
</evidence>
<evidence type="ECO:0000256" key="8">
    <source>
        <dbReference type="ARBA" id="ARBA00023209"/>
    </source>
</evidence>
<dbReference type="PROSITE" id="PS50035">
    <property type="entry name" value="PLD"/>
    <property type="match status" value="1"/>
</dbReference>
<keyword evidence="4 11" id="KW-0444">Lipid biosynthesis</keyword>
<evidence type="ECO:0000313" key="13">
    <source>
        <dbReference type="Proteomes" id="UP000515160"/>
    </source>
</evidence>
<dbReference type="OrthoDB" id="10250191at2759"/>
<dbReference type="RefSeq" id="XP_034117276.1">
    <property type="nucleotide sequence ID" value="XM_034261385.2"/>
</dbReference>
<keyword evidence="11" id="KW-0496">Mitochondrion</keyword>
<dbReference type="GeneID" id="117576548"/>
<evidence type="ECO:0000256" key="5">
    <source>
        <dbReference type="ARBA" id="ARBA00022679"/>
    </source>
</evidence>
<comment type="function">
    <text evidence="1 11">Functions in the biosynthesis of the anionic phospholipids phosphatidylglycerol and cardiolipin.</text>
</comment>
<dbReference type="PANTHER" id="PTHR12586:SF1">
    <property type="entry name" value="CDP-DIACYLGLYCEROL--GLYCEROL-3-PHOSPHATE 3-PHOSPHATIDYLTRANSFERASE, MITOCHONDRIAL"/>
    <property type="match status" value="1"/>
</dbReference>
<dbReference type="GO" id="GO:0008444">
    <property type="term" value="F:CDP-diacylglycerol-glycerol-3-phosphate 3-phosphatidyltransferase activity"/>
    <property type="evidence" value="ECO:0007669"/>
    <property type="project" value="UniProtKB-EC"/>
</dbReference>
<evidence type="ECO:0000313" key="14">
    <source>
        <dbReference type="RefSeq" id="XP_034117276.1"/>
    </source>
</evidence>
<protein>
    <recommendedName>
        <fullName evidence="11">CDP-diacylglycerol--glycerol-3-phosphate 3-phosphatidyltransferase</fullName>
        <ecNumber evidence="11">2.7.8.5</ecNumber>
    </recommendedName>
</protein>
<comment type="subcellular location">
    <subcellularLocation>
        <location evidence="11">Mitochondrion</location>
    </subcellularLocation>
</comment>
<feature type="domain" description="PLD phosphodiesterase" evidence="12">
    <location>
        <begin position="176"/>
        <end position="202"/>
    </location>
</feature>
<keyword evidence="5 11" id="KW-0808">Transferase</keyword>
<dbReference type="Proteomes" id="UP000515160">
    <property type="component" value="Chromosome 2R"/>
</dbReference>
<proteinExistence type="inferred from homology"/>
<evidence type="ECO:0000256" key="2">
    <source>
        <dbReference type="ARBA" id="ARBA00005042"/>
    </source>
</evidence>
<dbReference type="GO" id="GO:0032049">
    <property type="term" value="P:cardiolipin biosynthetic process"/>
    <property type="evidence" value="ECO:0007669"/>
    <property type="project" value="InterPro"/>
</dbReference>
<dbReference type="SUPFAM" id="SSF56024">
    <property type="entry name" value="Phospholipase D/nuclease"/>
    <property type="match status" value="2"/>
</dbReference>
<sequence>MFYLRRLFTQELCPVSQSDLLGCLPHSPHQLQLLCGGFAGAPGLDSLTWLHNLAPCFPLRGEQIQVIHEPQHFYQTLMQRSSQAKKRIVLASLYLGTGKLEHSLVQTLRRSLQAESSLRLNVLLDFTRGTRGVANSKTMLLPLLREFGNQVQFSLYHTPDLRGMTKRLAPPRWNELLGLQHMKVYLIDDAVIISGANLSNDYFTNRQDRYILIEDKPLADFYAQFIERVQEFSLAVSADSTEGLHSSWRILPYEGTKEQFIKLAKERITNFVQEAYQRQLQLRATDSSKADTWIFPLLEMGQLGIHHDSVVTKQLLSNCIAGSRLKLATGYFNLTQEYMDTITHKCLAQCSILMAHPNANGFQGAKGPAGGIPAAYTLIAKSFYESLVRRQQEHRVNFFEYEQPGWTYHAKGLWYYLPETPLPSLTLIGSSNFGERSVNRDLETQVCLVTDNKDLRQRLQAEADRLYDKSTTAERQIVQRQVPRWVQAVVRIFRNFF</sequence>
<evidence type="ECO:0000256" key="11">
    <source>
        <dbReference type="RuleBase" id="RU365024"/>
    </source>
</evidence>
<dbReference type="GO" id="GO:0005524">
    <property type="term" value="F:ATP binding"/>
    <property type="evidence" value="ECO:0007669"/>
    <property type="project" value="UniProtKB-KW"/>
</dbReference>
<evidence type="ECO:0000259" key="12">
    <source>
        <dbReference type="PROSITE" id="PS50035"/>
    </source>
</evidence>
<dbReference type="CDD" id="cd09135">
    <property type="entry name" value="PLDc_PGS1_euk_1"/>
    <property type="match status" value="1"/>
</dbReference>
<dbReference type="InterPro" id="IPR025202">
    <property type="entry name" value="PLD-like_dom"/>
</dbReference>
<dbReference type="EC" id="2.7.8.5" evidence="11"/>
<organism evidence="13 14">
    <name type="scientific">Drosophila albomicans</name>
    <name type="common">Fruit fly</name>
    <dbReference type="NCBI Taxonomy" id="7291"/>
    <lineage>
        <taxon>Eukaryota</taxon>
        <taxon>Metazoa</taxon>
        <taxon>Ecdysozoa</taxon>
        <taxon>Arthropoda</taxon>
        <taxon>Hexapoda</taxon>
        <taxon>Insecta</taxon>
        <taxon>Pterygota</taxon>
        <taxon>Neoptera</taxon>
        <taxon>Endopterygota</taxon>
        <taxon>Diptera</taxon>
        <taxon>Brachycera</taxon>
        <taxon>Muscomorpha</taxon>
        <taxon>Ephydroidea</taxon>
        <taxon>Drosophilidae</taxon>
        <taxon>Drosophila</taxon>
    </lineage>
</organism>
<dbReference type="CDD" id="cd09137">
    <property type="entry name" value="PLDc_PGS1_euk_2"/>
    <property type="match status" value="1"/>
</dbReference>
<comment type="similarity">
    <text evidence="3 11">Belongs to the CDP-alcohol phosphatidyltransferase class-II family.</text>
</comment>
<evidence type="ECO:0000256" key="6">
    <source>
        <dbReference type="ARBA" id="ARBA00022737"/>
    </source>
</evidence>
<evidence type="ECO:0000256" key="3">
    <source>
        <dbReference type="ARBA" id="ARBA00010682"/>
    </source>
</evidence>
<comment type="pathway">
    <text evidence="2 11">Phospholipid metabolism; phosphatidylglycerol biosynthesis; phosphatidylglycerol from CDP-diacylglycerol: step 1/2.</text>
</comment>
<dbReference type="PANTHER" id="PTHR12586">
    <property type="entry name" value="CDP-DIACYLGLYCEROL--SERINE O-PHOSPHATIDYLTRANSFERASE"/>
    <property type="match status" value="1"/>
</dbReference>
<comment type="catalytic activity">
    <reaction evidence="10 11">
        <text>a CDP-1,2-diacyl-sn-glycerol + sn-glycerol 3-phosphate = a 1,2-diacyl-sn-glycero-3-phospho-(1'-sn-glycero-3'-phosphate) + CMP + H(+)</text>
        <dbReference type="Rhea" id="RHEA:12593"/>
        <dbReference type="ChEBI" id="CHEBI:15378"/>
        <dbReference type="ChEBI" id="CHEBI:57597"/>
        <dbReference type="ChEBI" id="CHEBI:58332"/>
        <dbReference type="ChEBI" id="CHEBI:60110"/>
        <dbReference type="ChEBI" id="CHEBI:60377"/>
        <dbReference type="EC" id="2.7.8.5"/>
    </reaction>
</comment>
<keyword evidence="11" id="KW-0547">Nucleotide-binding</keyword>
<keyword evidence="9 11" id="KW-1208">Phospholipid metabolism</keyword>
<dbReference type="PIRSF" id="PIRSF000850">
    <property type="entry name" value="Phospholipase_D_PSS"/>
    <property type="match status" value="1"/>
</dbReference>
<keyword evidence="13" id="KW-1185">Reference proteome</keyword>
<name>A0A6P8XL62_DROAB</name>
<dbReference type="AlphaFoldDB" id="A0A6P8XL62"/>
<evidence type="ECO:0000256" key="9">
    <source>
        <dbReference type="ARBA" id="ARBA00023264"/>
    </source>
</evidence>
<keyword evidence="11" id="KW-0067">ATP-binding</keyword>